<dbReference type="InterPro" id="IPR016084">
    <property type="entry name" value="Haem_Oase-like_multi-hlx"/>
</dbReference>
<comment type="caution">
    <text evidence="1">The sequence shown here is derived from an EMBL/GenBank/DDBJ whole genome shotgun (WGS) entry which is preliminary data.</text>
</comment>
<name>A0A7W7ZIA4_9BACT</name>
<gene>
    <name evidence="1" type="ORF">HDF16_005195</name>
</gene>
<keyword evidence="2" id="KW-1185">Reference proteome</keyword>
<protein>
    <submittedName>
        <fullName evidence="1">Heme oxygenase</fullName>
    </submittedName>
</protein>
<dbReference type="AlphaFoldDB" id="A0A7W7ZIA4"/>
<reference evidence="1 2" key="1">
    <citation type="submission" date="2020-08" db="EMBL/GenBank/DDBJ databases">
        <title>Genomic Encyclopedia of Type Strains, Phase IV (KMG-V): Genome sequencing to study the core and pangenomes of soil and plant-associated prokaryotes.</title>
        <authorList>
            <person name="Whitman W."/>
        </authorList>
    </citation>
    <scope>NUCLEOTIDE SEQUENCE [LARGE SCALE GENOMIC DNA]</scope>
    <source>
        <strain evidence="1 2">M8UP14</strain>
    </source>
</reference>
<organism evidence="1 2">
    <name type="scientific">Granulicella aggregans</name>
    <dbReference type="NCBI Taxonomy" id="474949"/>
    <lineage>
        <taxon>Bacteria</taxon>
        <taxon>Pseudomonadati</taxon>
        <taxon>Acidobacteriota</taxon>
        <taxon>Terriglobia</taxon>
        <taxon>Terriglobales</taxon>
        <taxon>Acidobacteriaceae</taxon>
        <taxon>Granulicella</taxon>
    </lineage>
</organism>
<proteinExistence type="predicted"/>
<accession>A0A7W7ZIA4</accession>
<sequence>MYEIVSAWEQAAAQRAPQWLQGGLSARTRLGVIKEDLKFFGVQDRGVEQVTLPGMTLEAELLGSMYVMEGPTLVARSSRRM</sequence>
<evidence type="ECO:0000313" key="1">
    <source>
        <dbReference type="EMBL" id="MBB5060459.1"/>
    </source>
</evidence>
<dbReference type="Gene3D" id="1.20.910.10">
    <property type="entry name" value="Heme oxygenase-like"/>
    <property type="match status" value="1"/>
</dbReference>
<dbReference type="EMBL" id="JACHIP010000014">
    <property type="protein sequence ID" value="MBB5060459.1"/>
    <property type="molecule type" value="Genomic_DNA"/>
</dbReference>
<dbReference type="Proteomes" id="UP000540989">
    <property type="component" value="Unassembled WGS sequence"/>
</dbReference>
<evidence type="ECO:0000313" key="2">
    <source>
        <dbReference type="Proteomes" id="UP000540989"/>
    </source>
</evidence>
<dbReference type="SUPFAM" id="SSF48613">
    <property type="entry name" value="Heme oxygenase-like"/>
    <property type="match status" value="1"/>
</dbReference>